<gene>
    <name evidence="2" type="ORF">GCM10023220_05380</name>
</gene>
<name>A0ABP9ARZ6_9ACTN</name>
<feature type="compositionally biased region" description="Gly residues" evidence="1">
    <location>
        <begin position="55"/>
        <end position="68"/>
    </location>
</feature>
<evidence type="ECO:0000313" key="2">
    <source>
        <dbReference type="EMBL" id="GAA4784835.1"/>
    </source>
</evidence>
<evidence type="ECO:0000256" key="1">
    <source>
        <dbReference type="SAM" id="MobiDB-lite"/>
    </source>
</evidence>
<evidence type="ECO:0000313" key="3">
    <source>
        <dbReference type="Proteomes" id="UP001501265"/>
    </source>
</evidence>
<organism evidence="2 3">
    <name type="scientific">Streptomyces ziwulingensis</name>
    <dbReference type="NCBI Taxonomy" id="1045501"/>
    <lineage>
        <taxon>Bacteria</taxon>
        <taxon>Bacillati</taxon>
        <taxon>Actinomycetota</taxon>
        <taxon>Actinomycetes</taxon>
        <taxon>Kitasatosporales</taxon>
        <taxon>Streptomycetaceae</taxon>
        <taxon>Streptomyces</taxon>
    </lineage>
</organism>
<comment type="caution">
    <text evidence="2">The sequence shown here is derived from an EMBL/GenBank/DDBJ whole genome shotgun (WGS) entry which is preliminary data.</text>
</comment>
<proteinExistence type="predicted"/>
<reference evidence="3" key="1">
    <citation type="journal article" date="2019" name="Int. J. Syst. Evol. Microbiol.">
        <title>The Global Catalogue of Microorganisms (GCM) 10K type strain sequencing project: providing services to taxonomists for standard genome sequencing and annotation.</title>
        <authorList>
            <consortium name="The Broad Institute Genomics Platform"/>
            <consortium name="The Broad Institute Genome Sequencing Center for Infectious Disease"/>
            <person name="Wu L."/>
            <person name="Ma J."/>
        </authorList>
    </citation>
    <scope>NUCLEOTIDE SEQUENCE [LARGE SCALE GENOMIC DNA]</scope>
    <source>
        <strain evidence="3">JCM 18081</strain>
    </source>
</reference>
<accession>A0ABP9ARZ6</accession>
<sequence length="68" mass="6889">MEICIAVADWARGPMAWVLDAPGGAGTGARRRNPPRHDRATVYRVSPTGSTAGSTGPGPGAGMVVGWG</sequence>
<dbReference type="Proteomes" id="UP001501265">
    <property type="component" value="Unassembled WGS sequence"/>
</dbReference>
<protein>
    <submittedName>
        <fullName evidence="2">Uncharacterized protein</fullName>
    </submittedName>
</protein>
<keyword evidence="3" id="KW-1185">Reference proteome</keyword>
<dbReference type="EMBL" id="BAABIG010000005">
    <property type="protein sequence ID" value="GAA4784835.1"/>
    <property type="molecule type" value="Genomic_DNA"/>
</dbReference>
<feature type="region of interest" description="Disordered" evidence="1">
    <location>
        <begin position="45"/>
        <end position="68"/>
    </location>
</feature>